<protein>
    <submittedName>
        <fullName evidence="1">Uncharacterized protein</fullName>
    </submittedName>
</protein>
<reference evidence="2" key="1">
    <citation type="submission" date="2017-01" db="EMBL/GenBank/DDBJ databases">
        <authorList>
            <person name="Varghese N."/>
            <person name="Submissions S."/>
        </authorList>
    </citation>
    <scope>NUCLEOTIDE SEQUENCE [LARGE SCALE GENOMIC DNA]</scope>
    <source>
        <strain evidence="2">DSM 46698</strain>
    </source>
</reference>
<proteinExistence type="predicted"/>
<name>A0A1N7Q5U8_9BACT</name>
<accession>A0A1N7Q5U8</accession>
<sequence length="57" mass="6182">MKKLESIKASFFSKQITPQSTVNISGGYTLTKCVPTLAGPNLYECGDKDEDVVVELS</sequence>
<organism evidence="1 2">
    <name type="scientific">Belliella pelovolcani</name>
    <dbReference type="NCBI Taxonomy" id="529505"/>
    <lineage>
        <taxon>Bacteria</taxon>
        <taxon>Pseudomonadati</taxon>
        <taxon>Bacteroidota</taxon>
        <taxon>Cytophagia</taxon>
        <taxon>Cytophagales</taxon>
        <taxon>Cyclobacteriaceae</taxon>
        <taxon>Belliella</taxon>
    </lineage>
</organism>
<dbReference type="EMBL" id="FTOP01000031">
    <property type="protein sequence ID" value="SIT17967.1"/>
    <property type="molecule type" value="Genomic_DNA"/>
</dbReference>
<evidence type="ECO:0000313" key="2">
    <source>
        <dbReference type="Proteomes" id="UP000186026"/>
    </source>
</evidence>
<keyword evidence="2" id="KW-1185">Reference proteome</keyword>
<dbReference type="RefSeq" id="WP_175606698.1">
    <property type="nucleotide sequence ID" value="NZ_FTOP01000031.1"/>
</dbReference>
<gene>
    <name evidence="1" type="ORF">SAMN05421761_1317</name>
</gene>
<dbReference type="Proteomes" id="UP000186026">
    <property type="component" value="Unassembled WGS sequence"/>
</dbReference>
<dbReference type="AlphaFoldDB" id="A0A1N7Q5U8"/>
<evidence type="ECO:0000313" key="1">
    <source>
        <dbReference type="EMBL" id="SIT17967.1"/>
    </source>
</evidence>